<keyword evidence="5" id="KW-0732">Signal</keyword>
<evidence type="ECO:0000256" key="2">
    <source>
        <dbReference type="ARBA" id="ARBA00022801"/>
    </source>
</evidence>
<dbReference type="PANTHER" id="PTHR31339:SF9">
    <property type="entry name" value="PLASMIN AND FIBRONECTIN-BINDING PROTEIN A"/>
    <property type="match status" value="1"/>
</dbReference>
<dbReference type="InterPro" id="IPR011050">
    <property type="entry name" value="Pectin_lyase_fold/virulence"/>
</dbReference>
<dbReference type="InterPro" id="IPR051801">
    <property type="entry name" value="GH28_Enzymes"/>
</dbReference>
<accession>A0A139L7B2</accession>
<dbReference type="EMBL" id="VWFO01000020">
    <property type="protein sequence ID" value="KAA4663223.1"/>
    <property type="molecule type" value="Genomic_DNA"/>
</dbReference>
<gene>
    <name evidence="8" type="ORF">F3B98_15815</name>
    <name evidence="7" type="ORF">F3F25_08295</name>
    <name evidence="9" type="ORF">PO382_11850</name>
</gene>
<proteinExistence type="inferred from homology"/>
<reference evidence="9" key="2">
    <citation type="submission" date="2022-10" db="EMBL/GenBank/DDBJ databases">
        <title>Human gut microbiome strain richness.</title>
        <authorList>
            <person name="Chen-Liaw A."/>
        </authorList>
    </citation>
    <scope>NUCLEOTIDE SEQUENCE</scope>
    <source>
        <strain evidence="9">BSD2780120875st1_E1_BSD2780120875_150330</strain>
    </source>
</reference>
<keyword evidence="2 4" id="KW-0378">Hydrolase</keyword>
<evidence type="ECO:0000313" key="11">
    <source>
        <dbReference type="Proteomes" id="UP000435985"/>
    </source>
</evidence>
<name>A0A139L7B2_BACOV</name>
<dbReference type="SUPFAM" id="SSF51126">
    <property type="entry name" value="Pectin lyase-like"/>
    <property type="match status" value="1"/>
</dbReference>
<comment type="caution">
    <text evidence="8">The sequence shown here is derived from an EMBL/GenBank/DDBJ whole genome shotgun (WGS) entry which is preliminary data.</text>
</comment>
<comment type="similarity">
    <text evidence="1 4">Belongs to the glycosyl hydrolase 28 family.</text>
</comment>
<dbReference type="PANTHER" id="PTHR31339">
    <property type="entry name" value="PECTIN LYASE-RELATED"/>
    <property type="match status" value="1"/>
</dbReference>
<evidence type="ECO:0000313" key="10">
    <source>
        <dbReference type="Proteomes" id="UP000365824"/>
    </source>
</evidence>
<dbReference type="Pfam" id="PF12708">
    <property type="entry name" value="Pect-lyase_RHGA_epim"/>
    <property type="match status" value="1"/>
</dbReference>
<feature type="signal peptide" evidence="5">
    <location>
        <begin position="1"/>
        <end position="26"/>
    </location>
</feature>
<dbReference type="InterPro" id="IPR012334">
    <property type="entry name" value="Pectin_lyas_fold"/>
</dbReference>
<dbReference type="InterPro" id="IPR024535">
    <property type="entry name" value="RHGA/B-epi-like_pectate_lyase"/>
</dbReference>
<keyword evidence="3 4" id="KW-0326">Glycosidase</keyword>
<dbReference type="Proteomes" id="UP001219389">
    <property type="component" value="Unassembled WGS sequence"/>
</dbReference>
<dbReference type="Gene3D" id="2.160.20.10">
    <property type="entry name" value="Single-stranded right-handed beta-helix, Pectin lyase-like"/>
    <property type="match status" value="1"/>
</dbReference>
<dbReference type="InterPro" id="IPR000743">
    <property type="entry name" value="Glyco_hydro_28"/>
</dbReference>
<sequence>MNRFLKKDFRVMLVGLLLLASCQAYSDSEDKTIEMEDLYKDLPFSMPAIERPVFPDYQVNICDFGAKSNGVTLNTEAINNAIKAVHDKGGGKVVIPEGLWLTGPIVLQSNVNLHAEKNALIVFSSDTSLYPIITTSFEGLDVKRCQSPISAMNAENIAITGYGVFDGAGDRWRPVKKDKMTDRQWKNLVNSGGKVDENGKVWYPNEGALKASVLMAGSEDKRTEITSEEWEDMKSWLRPVLLSIVKSKKILLEGVTFKNSPSWCLHPLSCESLILNDVKVFNPWYSQNGDALDVESCKNVLIANCFFDAGDDAICLKSGKDEDGRRRGEPCENVIVRNNTVLHGHGGFVIGSEMSGGVKNVYVSECSFIGTDVGLRFKSARGRGGVVENIYINNINMIDIPNDALIADLYYAVKSAPGEPVPSVSEETPAFRNIYISDVFCRGAGRAAYLNGLPEMPIENISIKNMVVTGAKEGIVVNKVAKLNIENVEIDTPDQSMIQIENTTDITINGKELGTISEKRLLTKN</sequence>
<dbReference type="STRING" id="28116.Bovatus_04380"/>
<dbReference type="PROSITE" id="PS00502">
    <property type="entry name" value="POLYGALACTURONASE"/>
    <property type="match status" value="1"/>
</dbReference>
<dbReference type="Pfam" id="PF00295">
    <property type="entry name" value="Glyco_hydro_28"/>
    <property type="match status" value="1"/>
</dbReference>
<dbReference type="RefSeq" id="WP_004309426.1">
    <property type="nucleotide sequence ID" value="NZ_CAXTIO010000003.1"/>
</dbReference>
<dbReference type="Proteomes" id="UP000365824">
    <property type="component" value="Unassembled WGS sequence"/>
</dbReference>
<evidence type="ECO:0000313" key="7">
    <source>
        <dbReference type="EMBL" id="KAA3929549.1"/>
    </source>
</evidence>
<organism evidence="8 11">
    <name type="scientific">Bacteroides ovatus</name>
    <dbReference type="NCBI Taxonomy" id="28116"/>
    <lineage>
        <taxon>Bacteria</taxon>
        <taxon>Pseudomonadati</taxon>
        <taxon>Bacteroidota</taxon>
        <taxon>Bacteroidia</taxon>
        <taxon>Bacteroidales</taxon>
        <taxon>Bacteroidaceae</taxon>
        <taxon>Bacteroides</taxon>
    </lineage>
</organism>
<dbReference type="AlphaFoldDB" id="A0A139L7B2"/>
<evidence type="ECO:0000256" key="3">
    <source>
        <dbReference type="ARBA" id="ARBA00023295"/>
    </source>
</evidence>
<evidence type="ECO:0000313" key="8">
    <source>
        <dbReference type="EMBL" id="KAA4663223.1"/>
    </source>
</evidence>
<dbReference type="SMART" id="SM00710">
    <property type="entry name" value="PbH1"/>
    <property type="match status" value="5"/>
</dbReference>
<feature type="domain" description="Rhamnogalacturonase A/B/Epimerase-like pectate lyase" evidence="6">
    <location>
        <begin position="59"/>
        <end position="114"/>
    </location>
</feature>
<evidence type="ECO:0000256" key="1">
    <source>
        <dbReference type="ARBA" id="ARBA00008834"/>
    </source>
</evidence>
<dbReference type="PROSITE" id="PS51257">
    <property type="entry name" value="PROKAR_LIPOPROTEIN"/>
    <property type="match status" value="1"/>
</dbReference>
<reference evidence="10 11" key="1">
    <citation type="journal article" date="2019" name="Nat. Med.">
        <title>A library of human gut bacterial isolates paired with longitudinal multiomics data enables mechanistic microbiome research.</title>
        <authorList>
            <person name="Poyet M."/>
            <person name="Groussin M."/>
            <person name="Gibbons S.M."/>
            <person name="Avila-Pacheco J."/>
            <person name="Jiang X."/>
            <person name="Kearney S.M."/>
            <person name="Perrotta A.R."/>
            <person name="Berdy B."/>
            <person name="Zhao S."/>
            <person name="Lieberman T.D."/>
            <person name="Swanson P.K."/>
            <person name="Smith M."/>
            <person name="Roesemann S."/>
            <person name="Alexander J.E."/>
            <person name="Rich S.A."/>
            <person name="Livny J."/>
            <person name="Vlamakis H."/>
            <person name="Clish C."/>
            <person name="Bullock K."/>
            <person name="Deik A."/>
            <person name="Scott J."/>
            <person name="Pierce K.A."/>
            <person name="Xavier R.J."/>
            <person name="Alm E.J."/>
        </authorList>
    </citation>
    <scope>NUCLEOTIDE SEQUENCE [LARGE SCALE GENOMIC DNA]</scope>
    <source>
        <strain evidence="8 11">BIOML-A14</strain>
        <strain evidence="7 10">BIOML-A160</strain>
    </source>
</reference>
<evidence type="ECO:0000313" key="9">
    <source>
        <dbReference type="EMBL" id="MDC2742917.1"/>
    </source>
</evidence>
<protein>
    <submittedName>
        <fullName evidence="8">Glycoside hydrolase family 28 protein</fullName>
    </submittedName>
</protein>
<dbReference type="GO" id="GO:0005975">
    <property type="term" value="P:carbohydrate metabolic process"/>
    <property type="evidence" value="ECO:0007669"/>
    <property type="project" value="InterPro"/>
</dbReference>
<dbReference type="EMBL" id="VWLB01000010">
    <property type="protein sequence ID" value="KAA3929549.1"/>
    <property type="molecule type" value="Genomic_DNA"/>
</dbReference>
<dbReference type="InterPro" id="IPR006626">
    <property type="entry name" value="PbH1"/>
</dbReference>
<dbReference type="EMBL" id="JAQNZF010000013">
    <property type="protein sequence ID" value="MDC2742917.1"/>
    <property type="molecule type" value="Genomic_DNA"/>
</dbReference>
<feature type="chain" id="PRO_5042681939" evidence="5">
    <location>
        <begin position="27"/>
        <end position="525"/>
    </location>
</feature>
<dbReference type="Proteomes" id="UP000435985">
    <property type="component" value="Unassembled WGS sequence"/>
</dbReference>
<evidence type="ECO:0000259" key="6">
    <source>
        <dbReference type="Pfam" id="PF12708"/>
    </source>
</evidence>
<dbReference type="GO" id="GO:0004650">
    <property type="term" value="F:polygalacturonase activity"/>
    <property type="evidence" value="ECO:0007669"/>
    <property type="project" value="InterPro"/>
</dbReference>
<evidence type="ECO:0000256" key="5">
    <source>
        <dbReference type="SAM" id="SignalP"/>
    </source>
</evidence>
<evidence type="ECO:0000256" key="4">
    <source>
        <dbReference type="RuleBase" id="RU361169"/>
    </source>
</evidence>